<keyword evidence="3" id="KW-1185">Reference proteome</keyword>
<feature type="compositionally biased region" description="Basic and acidic residues" evidence="1">
    <location>
        <begin position="195"/>
        <end position="210"/>
    </location>
</feature>
<dbReference type="AlphaFoldDB" id="A0AAD7GSC3"/>
<feature type="compositionally biased region" description="Polar residues" evidence="1">
    <location>
        <begin position="137"/>
        <end position="151"/>
    </location>
</feature>
<reference evidence="2" key="1">
    <citation type="submission" date="2023-03" db="EMBL/GenBank/DDBJ databases">
        <title>Massive genome expansion in bonnet fungi (Mycena s.s.) driven by repeated elements and novel gene families across ecological guilds.</title>
        <authorList>
            <consortium name="Lawrence Berkeley National Laboratory"/>
            <person name="Harder C.B."/>
            <person name="Miyauchi S."/>
            <person name="Viragh M."/>
            <person name="Kuo A."/>
            <person name="Thoen E."/>
            <person name="Andreopoulos B."/>
            <person name="Lu D."/>
            <person name="Skrede I."/>
            <person name="Drula E."/>
            <person name="Henrissat B."/>
            <person name="Morin E."/>
            <person name="Kohler A."/>
            <person name="Barry K."/>
            <person name="LaButti K."/>
            <person name="Morin E."/>
            <person name="Salamov A."/>
            <person name="Lipzen A."/>
            <person name="Mereny Z."/>
            <person name="Hegedus B."/>
            <person name="Baldrian P."/>
            <person name="Stursova M."/>
            <person name="Weitz H."/>
            <person name="Taylor A."/>
            <person name="Grigoriev I.V."/>
            <person name="Nagy L.G."/>
            <person name="Martin F."/>
            <person name="Kauserud H."/>
        </authorList>
    </citation>
    <scope>NUCLEOTIDE SEQUENCE</scope>
    <source>
        <strain evidence="2">CBHHK182m</strain>
    </source>
</reference>
<comment type="caution">
    <text evidence="2">The sequence shown here is derived from an EMBL/GenBank/DDBJ whole genome shotgun (WGS) entry which is preliminary data.</text>
</comment>
<name>A0AAD7GSC3_9AGAR</name>
<accession>A0AAD7GSC3</accession>
<feature type="compositionally biased region" description="Basic and acidic residues" evidence="1">
    <location>
        <begin position="43"/>
        <end position="60"/>
    </location>
</feature>
<evidence type="ECO:0000313" key="3">
    <source>
        <dbReference type="Proteomes" id="UP001215598"/>
    </source>
</evidence>
<proteinExistence type="predicted"/>
<dbReference type="Proteomes" id="UP001215598">
    <property type="component" value="Unassembled WGS sequence"/>
</dbReference>
<feature type="compositionally biased region" description="Basic and acidic residues" evidence="1">
    <location>
        <begin position="176"/>
        <end position="186"/>
    </location>
</feature>
<dbReference type="EMBL" id="JARKIB010000490">
    <property type="protein sequence ID" value="KAJ7704237.1"/>
    <property type="molecule type" value="Genomic_DNA"/>
</dbReference>
<evidence type="ECO:0000313" key="2">
    <source>
        <dbReference type="EMBL" id="KAJ7704237.1"/>
    </source>
</evidence>
<gene>
    <name evidence="2" type="ORF">B0H16DRAFT_1482672</name>
</gene>
<feature type="region of interest" description="Disordered" evidence="1">
    <location>
        <begin position="1"/>
        <end position="219"/>
    </location>
</feature>
<evidence type="ECO:0000256" key="1">
    <source>
        <dbReference type="SAM" id="MobiDB-lite"/>
    </source>
</evidence>
<protein>
    <submittedName>
        <fullName evidence="2">Uncharacterized protein</fullName>
    </submittedName>
</protein>
<organism evidence="2 3">
    <name type="scientific">Mycena metata</name>
    <dbReference type="NCBI Taxonomy" id="1033252"/>
    <lineage>
        <taxon>Eukaryota</taxon>
        <taxon>Fungi</taxon>
        <taxon>Dikarya</taxon>
        <taxon>Basidiomycota</taxon>
        <taxon>Agaricomycotina</taxon>
        <taxon>Agaricomycetes</taxon>
        <taxon>Agaricomycetidae</taxon>
        <taxon>Agaricales</taxon>
        <taxon>Marasmiineae</taxon>
        <taxon>Mycenaceae</taxon>
        <taxon>Mycena</taxon>
    </lineage>
</organism>
<feature type="compositionally biased region" description="Polar residues" evidence="1">
    <location>
        <begin position="109"/>
        <end position="124"/>
    </location>
</feature>
<sequence>MTVNEGEVADECAGPDRLGARSAQRGGDGRSASQPMGPACSESQRRGEERVKRQGNEERSGWIGENKCKKHKDSSTWWIVTVPGMPEHTGASGLTENALQAKKKKQEKGQSSLGGRPGSTSVQAPPNEAKLRLPPQETCTAKTGGKTTLCQAQGCPRGQGRGKRKEESGGRGSGRRRVEDGEEGRGKNGGRKGRRMEGRREEKKGKEGRTGKYRPTHPFEIWMKDEEGRFEKEITIKSVPRAGENQFLHHALCPPSSLASLFEASGW</sequence>